<dbReference type="GO" id="GO:0016020">
    <property type="term" value="C:membrane"/>
    <property type="evidence" value="ECO:0007669"/>
    <property type="project" value="UniProtKB-SubCell"/>
</dbReference>
<keyword evidence="2" id="KW-0813">Transport</keyword>
<sequence>MTSQFDGIRSCNSTCYSSFRDQSSQRSLAEPMLRSFRSDSGAAAPSPRLHPRSNITQVVNPYGGTVTYAPSESGETSIVPAPHVQKRPESMNIRVALHSSLVVNIALTLAKAVCLLESGSLAVLASLVDSLLDLLSQLVLWWTEHKANHSYNETYPAGQRRLEPLGVVICACWMGMASIEVIRESAGVLAEYIGTDKVPPLEMTPLVAAIMIVAIASKTALYFYCRKVGEEANSENVKALAQDHINDVFSNTGAVLAAWAAYESPKLWWVDSTSAILISLYIIGSWIETGKEQAAMIAGRSADPEFLANIREIANQYHPELYADIIRAYHFGPNFLVELEMVLPETYQLRESHDIGMGLQHKIEDLDRVERAFVHIDYQERPYDEHDENSWPNEYYEKVRGSPRQKSAKCRPSVEGEKKLESSGAGSGLFDTLARRL</sequence>
<dbReference type="SUPFAM" id="SSF161111">
    <property type="entry name" value="Cation efflux protein transmembrane domain-like"/>
    <property type="match status" value="1"/>
</dbReference>
<keyword evidence="5" id="KW-0472">Membrane</keyword>
<name>A0A7J6MUU7_PEROL</name>
<evidence type="ECO:0000259" key="7">
    <source>
        <dbReference type="Pfam" id="PF01545"/>
    </source>
</evidence>
<proteinExistence type="predicted"/>
<feature type="domain" description="Cation efflux protein transmembrane" evidence="7">
    <location>
        <begin position="99"/>
        <end position="296"/>
    </location>
</feature>
<reference evidence="8 9" key="1">
    <citation type="submission" date="2020-04" db="EMBL/GenBank/DDBJ databases">
        <title>Perkinsus olseni comparative genomics.</title>
        <authorList>
            <person name="Bogema D.R."/>
        </authorList>
    </citation>
    <scope>NUCLEOTIDE SEQUENCE [LARGE SCALE GENOMIC DNA]</scope>
    <source>
        <strain evidence="8">ATCC PRA-31</strain>
    </source>
</reference>
<dbReference type="NCBIfam" id="TIGR01297">
    <property type="entry name" value="CDF"/>
    <property type="match status" value="1"/>
</dbReference>
<dbReference type="InterPro" id="IPR027469">
    <property type="entry name" value="Cation_efflux_TMD_sf"/>
</dbReference>
<dbReference type="AlphaFoldDB" id="A0A7J6MUU7"/>
<dbReference type="FunFam" id="1.20.1510.10:FF:000005">
    <property type="entry name" value="Putative Cation diffusion facilitator 1"/>
    <property type="match status" value="1"/>
</dbReference>
<comment type="caution">
    <text evidence="8">The sequence shown here is derived from an EMBL/GenBank/DDBJ whole genome shotgun (WGS) entry which is preliminary data.</text>
</comment>
<dbReference type="PANTHER" id="PTHR43840:SF52">
    <property type="entry name" value="CATION EFFLUX FAMILY PROTEIN"/>
    <property type="match status" value="1"/>
</dbReference>
<protein>
    <recommendedName>
        <fullName evidence="7">Cation efflux protein transmembrane domain-containing protein</fullName>
    </recommendedName>
</protein>
<dbReference type="InterPro" id="IPR050291">
    <property type="entry name" value="CDF_Transporter"/>
</dbReference>
<dbReference type="Gene3D" id="3.30.70.1350">
    <property type="entry name" value="Cation efflux protein, cytoplasmic domain"/>
    <property type="match status" value="1"/>
</dbReference>
<organism evidence="8 9">
    <name type="scientific">Perkinsus olseni</name>
    <name type="common">Perkinsus atlanticus</name>
    <dbReference type="NCBI Taxonomy" id="32597"/>
    <lineage>
        <taxon>Eukaryota</taxon>
        <taxon>Sar</taxon>
        <taxon>Alveolata</taxon>
        <taxon>Perkinsozoa</taxon>
        <taxon>Perkinsea</taxon>
        <taxon>Perkinsida</taxon>
        <taxon>Perkinsidae</taxon>
        <taxon>Perkinsus</taxon>
    </lineage>
</organism>
<dbReference type="PANTHER" id="PTHR43840">
    <property type="entry name" value="MITOCHONDRIAL METAL TRANSPORTER 1-RELATED"/>
    <property type="match status" value="1"/>
</dbReference>
<evidence type="ECO:0000313" key="8">
    <source>
        <dbReference type="EMBL" id="KAF4675284.1"/>
    </source>
</evidence>
<dbReference type="InterPro" id="IPR036837">
    <property type="entry name" value="Cation_efflux_CTD_sf"/>
</dbReference>
<evidence type="ECO:0000313" key="9">
    <source>
        <dbReference type="Proteomes" id="UP000572268"/>
    </source>
</evidence>
<feature type="compositionally biased region" description="Basic and acidic residues" evidence="6">
    <location>
        <begin position="412"/>
        <end position="421"/>
    </location>
</feature>
<dbReference type="Gene3D" id="1.20.1510.10">
    <property type="entry name" value="Cation efflux protein transmembrane domain"/>
    <property type="match status" value="1"/>
</dbReference>
<evidence type="ECO:0000256" key="6">
    <source>
        <dbReference type="SAM" id="MobiDB-lite"/>
    </source>
</evidence>
<keyword evidence="4" id="KW-1133">Transmembrane helix</keyword>
<dbReference type="GO" id="GO:0008324">
    <property type="term" value="F:monoatomic cation transmembrane transporter activity"/>
    <property type="evidence" value="ECO:0007669"/>
    <property type="project" value="InterPro"/>
</dbReference>
<dbReference type="Proteomes" id="UP000572268">
    <property type="component" value="Unassembled WGS sequence"/>
</dbReference>
<feature type="region of interest" description="Disordered" evidence="6">
    <location>
        <begin position="36"/>
        <end position="56"/>
    </location>
</feature>
<evidence type="ECO:0000256" key="5">
    <source>
        <dbReference type="ARBA" id="ARBA00023136"/>
    </source>
</evidence>
<dbReference type="EMBL" id="JABANN010000017">
    <property type="protein sequence ID" value="KAF4675284.1"/>
    <property type="molecule type" value="Genomic_DNA"/>
</dbReference>
<dbReference type="SUPFAM" id="SSF160240">
    <property type="entry name" value="Cation efflux protein cytoplasmic domain-like"/>
    <property type="match status" value="1"/>
</dbReference>
<gene>
    <name evidence="8" type="ORF">FOL46_002223</name>
</gene>
<accession>A0A7J6MUU7</accession>
<comment type="subcellular location">
    <subcellularLocation>
        <location evidence="1">Membrane</location>
        <topology evidence="1">Multi-pass membrane protein</topology>
    </subcellularLocation>
</comment>
<evidence type="ECO:0000256" key="1">
    <source>
        <dbReference type="ARBA" id="ARBA00004141"/>
    </source>
</evidence>
<keyword evidence="3" id="KW-0812">Transmembrane</keyword>
<dbReference type="InterPro" id="IPR058533">
    <property type="entry name" value="Cation_efflux_TM"/>
</dbReference>
<evidence type="ECO:0000256" key="2">
    <source>
        <dbReference type="ARBA" id="ARBA00022448"/>
    </source>
</evidence>
<dbReference type="Pfam" id="PF01545">
    <property type="entry name" value="Cation_efflux"/>
    <property type="match status" value="1"/>
</dbReference>
<dbReference type="InterPro" id="IPR002524">
    <property type="entry name" value="Cation_efflux"/>
</dbReference>
<feature type="region of interest" description="Disordered" evidence="6">
    <location>
        <begin position="395"/>
        <end position="437"/>
    </location>
</feature>
<evidence type="ECO:0000256" key="3">
    <source>
        <dbReference type="ARBA" id="ARBA00022692"/>
    </source>
</evidence>
<evidence type="ECO:0000256" key="4">
    <source>
        <dbReference type="ARBA" id="ARBA00022989"/>
    </source>
</evidence>